<dbReference type="SMART" id="SM00220">
    <property type="entry name" value="S_TKc"/>
    <property type="match status" value="1"/>
</dbReference>
<name>A0A1W0A138_9STRA</name>
<keyword evidence="7" id="KW-0808">Transferase</keyword>
<dbReference type="GO" id="GO:0004674">
    <property type="term" value="F:protein serine/threonine kinase activity"/>
    <property type="evidence" value="ECO:0007669"/>
    <property type="project" value="UniProtKB-KW"/>
</dbReference>
<proteinExistence type="predicted"/>
<dbReference type="EMBL" id="JNBS01000785">
    <property type="protein sequence ID" value="OQS03740.1"/>
    <property type="molecule type" value="Genomic_DNA"/>
</dbReference>
<feature type="transmembrane region" description="Helical" evidence="5">
    <location>
        <begin position="71"/>
        <end position="94"/>
    </location>
</feature>
<evidence type="ECO:0000313" key="7">
    <source>
        <dbReference type="EMBL" id="OQS03740.1"/>
    </source>
</evidence>
<keyword evidence="1" id="KW-0723">Serine/threonine-protein kinase</keyword>
<dbReference type="PANTHER" id="PTHR44329:SF214">
    <property type="entry name" value="PROTEIN KINASE DOMAIN-CONTAINING PROTEIN"/>
    <property type="match status" value="1"/>
</dbReference>
<dbReference type="Proteomes" id="UP000243217">
    <property type="component" value="Unassembled WGS sequence"/>
</dbReference>
<evidence type="ECO:0000256" key="5">
    <source>
        <dbReference type="SAM" id="Phobius"/>
    </source>
</evidence>
<dbReference type="Gene3D" id="3.30.200.20">
    <property type="entry name" value="Phosphorylase Kinase, domain 1"/>
    <property type="match status" value="1"/>
</dbReference>
<organism evidence="7 8">
    <name type="scientific">Thraustotheca clavata</name>
    <dbReference type="NCBI Taxonomy" id="74557"/>
    <lineage>
        <taxon>Eukaryota</taxon>
        <taxon>Sar</taxon>
        <taxon>Stramenopiles</taxon>
        <taxon>Oomycota</taxon>
        <taxon>Saprolegniomycetes</taxon>
        <taxon>Saprolegniales</taxon>
        <taxon>Achlyaceae</taxon>
        <taxon>Thraustotheca</taxon>
    </lineage>
</organism>
<reference evidence="7 8" key="1">
    <citation type="journal article" date="2014" name="Genome Biol. Evol.">
        <title>The secreted proteins of Achlya hypogyna and Thraustotheca clavata identify the ancestral oomycete secretome and reveal gene acquisitions by horizontal gene transfer.</title>
        <authorList>
            <person name="Misner I."/>
            <person name="Blouin N."/>
            <person name="Leonard G."/>
            <person name="Richards T.A."/>
            <person name="Lane C.E."/>
        </authorList>
    </citation>
    <scope>NUCLEOTIDE SEQUENCE [LARGE SCALE GENOMIC DNA]</scope>
    <source>
        <strain evidence="7 8">ATCC 34112</strain>
    </source>
</reference>
<keyword evidence="5" id="KW-1133">Transmembrane helix</keyword>
<dbReference type="Gene3D" id="1.10.510.10">
    <property type="entry name" value="Transferase(Phosphotransferase) domain 1"/>
    <property type="match status" value="1"/>
</dbReference>
<dbReference type="InterPro" id="IPR000719">
    <property type="entry name" value="Prot_kinase_dom"/>
</dbReference>
<keyword evidence="7" id="KW-0418">Kinase</keyword>
<feature type="transmembrane region" description="Helical" evidence="5">
    <location>
        <begin position="475"/>
        <end position="495"/>
    </location>
</feature>
<accession>A0A1W0A138</accession>
<evidence type="ECO:0000259" key="6">
    <source>
        <dbReference type="PROSITE" id="PS50011"/>
    </source>
</evidence>
<evidence type="ECO:0000256" key="3">
    <source>
        <dbReference type="ARBA" id="ARBA00022840"/>
    </source>
</evidence>
<dbReference type="PROSITE" id="PS00107">
    <property type="entry name" value="PROTEIN_KINASE_ATP"/>
    <property type="match status" value="1"/>
</dbReference>
<keyword evidence="5" id="KW-0812">Transmembrane</keyword>
<evidence type="ECO:0000256" key="4">
    <source>
        <dbReference type="PROSITE-ProRule" id="PRU10141"/>
    </source>
</evidence>
<dbReference type="GO" id="GO:0005524">
    <property type="term" value="F:ATP binding"/>
    <property type="evidence" value="ECO:0007669"/>
    <property type="project" value="UniProtKB-UniRule"/>
</dbReference>
<comment type="caution">
    <text evidence="7">The sequence shown here is derived from an EMBL/GenBank/DDBJ whole genome shotgun (WGS) entry which is preliminary data.</text>
</comment>
<evidence type="ECO:0000256" key="1">
    <source>
        <dbReference type="ARBA" id="ARBA00022527"/>
    </source>
</evidence>
<evidence type="ECO:0000313" key="8">
    <source>
        <dbReference type="Proteomes" id="UP000243217"/>
    </source>
</evidence>
<dbReference type="AlphaFoldDB" id="A0A1W0A138"/>
<dbReference type="Pfam" id="PF07714">
    <property type="entry name" value="PK_Tyr_Ser-Thr"/>
    <property type="match status" value="1"/>
</dbReference>
<dbReference type="PROSITE" id="PS00108">
    <property type="entry name" value="PROTEIN_KINASE_ST"/>
    <property type="match status" value="1"/>
</dbReference>
<feature type="domain" description="Protein kinase" evidence="6">
    <location>
        <begin position="182"/>
        <end position="457"/>
    </location>
</feature>
<dbReference type="InterPro" id="IPR001245">
    <property type="entry name" value="Ser-Thr/Tyr_kinase_cat_dom"/>
</dbReference>
<gene>
    <name evidence="7" type="ORF">THRCLA_03963</name>
</gene>
<dbReference type="PANTHER" id="PTHR44329">
    <property type="entry name" value="SERINE/THREONINE-PROTEIN KINASE TNNI3K-RELATED"/>
    <property type="match status" value="1"/>
</dbReference>
<feature type="non-terminal residue" evidence="7">
    <location>
        <position position="574"/>
    </location>
</feature>
<sequence length="574" mass="63669">MMSNSVCTTEAPCIDFWTKQCVGANTSKKNKAGLPFCTSPSDCSNTSLCYDTRSESLDMFNNSVQNSSKTMLIFIIVPIVIILLVAIGIAYCIYKKRKNIGLSLPVLTSNFAYQAQLASNQCQVPQQSQQVRYQNPPNTQEYVPVEIPLIQTANSTNTSIHVSTSGFDLTDLMMFRINSNEINVTQTLGQGAFGVVLLATYQGTKVAVKKLLPNTNSNEALVKFIAEIKLMSKMNSPYIISFVGAAWHSPSDVMAIIEYSEMGDLRNFLQANSSTSMTWTQKLQLAYDIVQGLVYLHTLENKVIHRDMKSRNVLLTHDLHTELTDFGVSREMDDATMTAGIGTYRWMAPEVLQDGHYFEAADMFSFGVILTELDTHRLPYSDCLNGSGRPYTDTAIMAKVMTGQLLPSFSADCPLWYLELGHRSADYTKKNDAGLPYCAASECSQLSWCYATNHRLLQASFDNTGNKIATTMTTIFIVIGVLIVLVIVAIAYCIYKRRGNFGSLPVITANIQAVSQPIQYQNQAQQVQYNYPSQQIQYQNTSNTLEYVPIETPVTQTAVSANTPSNGFDLADLM</sequence>
<feature type="binding site" evidence="4">
    <location>
        <position position="210"/>
    </location>
    <ligand>
        <name>ATP</name>
        <dbReference type="ChEBI" id="CHEBI:30616"/>
    </ligand>
</feature>
<dbReference type="PROSITE" id="PS50011">
    <property type="entry name" value="PROTEIN_KINASE_DOM"/>
    <property type="match status" value="1"/>
</dbReference>
<evidence type="ECO:0000256" key="2">
    <source>
        <dbReference type="ARBA" id="ARBA00022741"/>
    </source>
</evidence>
<keyword evidence="3 4" id="KW-0067">ATP-binding</keyword>
<dbReference type="InterPro" id="IPR008271">
    <property type="entry name" value="Ser/Thr_kinase_AS"/>
</dbReference>
<keyword evidence="5" id="KW-0472">Membrane</keyword>
<keyword evidence="2 4" id="KW-0547">Nucleotide-binding</keyword>
<dbReference type="OrthoDB" id="4062651at2759"/>
<dbReference type="InterPro" id="IPR011009">
    <property type="entry name" value="Kinase-like_dom_sf"/>
</dbReference>
<dbReference type="InterPro" id="IPR051681">
    <property type="entry name" value="Ser/Thr_Kinases-Pseudokinases"/>
</dbReference>
<protein>
    <submittedName>
        <fullName evidence="7">Kinase</fullName>
    </submittedName>
</protein>
<dbReference type="InterPro" id="IPR017441">
    <property type="entry name" value="Protein_kinase_ATP_BS"/>
</dbReference>
<keyword evidence="8" id="KW-1185">Reference proteome</keyword>
<dbReference type="SUPFAM" id="SSF56112">
    <property type="entry name" value="Protein kinase-like (PK-like)"/>
    <property type="match status" value="1"/>
</dbReference>
<dbReference type="STRING" id="74557.A0A1W0A138"/>
<dbReference type="PRINTS" id="PR00109">
    <property type="entry name" value="TYRKINASE"/>
</dbReference>